<feature type="region of interest" description="Disordered" evidence="1">
    <location>
        <begin position="63"/>
        <end position="82"/>
    </location>
</feature>
<protein>
    <submittedName>
        <fullName evidence="2">Uncharacterized protein</fullName>
    </submittedName>
</protein>
<evidence type="ECO:0000313" key="2">
    <source>
        <dbReference type="EMBL" id="GMS81065.1"/>
    </source>
</evidence>
<dbReference type="EMBL" id="BTSX01000001">
    <property type="protein sequence ID" value="GMS81065.1"/>
    <property type="molecule type" value="Genomic_DNA"/>
</dbReference>
<sequence>MERRNWVSRSSFGFCNQSILQRRFLLRARLIHDISQSRKPHLQSRHTNIWTKFVVEIRFHNEKKSRSAHRNSEKTTEIGQCD</sequence>
<accession>A0AAV5SDS5</accession>
<organism evidence="2 3">
    <name type="scientific">Pristionchus entomophagus</name>
    <dbReference type="NCBI Taxonomy" id="358040"/>
    <lineage>
        <taxon>Eukaryota</taxon>
        <taxon>Metazoa</taxon>
        <taxon>Ecdysozoa</taxon>
        <taxon>Nematoda</taxon>
        <taxon>Chromadorea</taxon>
        <taxon>Rhabditida</taxon>
        <taxon>Rhabditina</taxon>
        <taxon>Diplogasteromorpha</taxon>
        <taxon>Diplogasteroidea</taxon>
        <taxon>Neodiplogasteridae</taxon>
        <taxon>Pristionchus</taxon>
    </lineage>
</organism>
<comment type="caution">
    <text evidence="2">The sequence shown here is derived from an EMBL/GenBank/DDBJ whole genome shotgun (WGS) entry which is preliminary data.</text>
</comment>
<evidence type="ECO:0000313" key="3">
    <source>
        <dbReference type="Proteomes" id="UP001432027"/>
    </source>
</evidence>
<feature type="compositionally biased region" description="Basic and acidic residues" evidence="1">
    <location>
        <begin position="63"/>
        <end position="76"/>
    </location>
</feature>
<name>A0AAV5SDS5_9BILA</name>
<keyword evidence="3" id="KW-1185">Reference proteome</keyword>
<gene>
    <name evidence="2" type="ORF">PENTCL1PPCAC_3240</name>
</gene>
<dbReference type="AlphaFoldDB" id="A0AAV5SDS5"/>
<dbReference type="Proteomes" id="UP001432027">
    <property type="component" value="Unassembled WGS sequence"/>
</dbReference>
<reference evidence="2" key="1">
    <citation type="submission" date="2023-10" db="EMBL/GenBank/DDBJ databases">
        <title>Genome assembly of Pristionchus species.</title>
        <authorList>
            <person name="Yoshida K."/>
            <person name="Sommer R.J."/>
        </authorList>
    </citation>
    <scope>NUCLEOTIDE SEQUENCE</scope>
    <source>
        <strain evidence="2">RS0144</strain>
    </source>
</reference>
<evidence type="ECO:0000256" key="1">
    <source>
        <dbReference type="SAM" id="MobiDB-lite"/>
    </source>
</evidence>
<proteinExistence type="predicted"/>